<comment type="caution">
    <text evidence="3">The sequence shown here is derived from an EMBL/GenBank/DDBJ whole genome shotgun (WGS) entry which is preliminary data.</text>
</comment>
<dbReference type="EMBL" id="JAQMWT010000334">
    <property type="protein sequence ID" value="KAJ8604354.1"/>
    <property type="molecule type" value="Genomic_DNA"/>
</dbReference>
<gene>
    <name evidence="3" type="ORF">CTAYLR_002539</name>
</gene>
<protein>
    <recommendedName>
        <fullName evidence="2">NADPH-dependent FMN reductase-like domain-containing protein</fullName>
    </recommendedName>
</protein>
<reference evidence="3" key="1">
    <citation type="submission" date="2023-01" db="EMBL/GenBank/DDBJ databases">
        <title>Metagenome sequencing of chrysophaentin producing Chrysophaeum taylorii.</title>
        <authorList>
            <person name="Davison J."/>
            <person name="Bewley C."/>
        </authorList>
    </citation>
    <scope>NUCLEOTIDE SEQUENCE</scope>
    <source>
        <strain evidence="3">NIES-1699</strain>
    </source>
</reference>
<dbReference type="InterPro" id="IPR005025">
    <property type="entry name" value="FMN_Rdtase-like_dom"/>
</dbReference>
<dbReference type="PANTHER" id="PTHR30543:SF21">
    <property type="entry name" value="NAD(P)H-DEPENDENT FMN REDUCTASE LOT6"/>
    <property type="match status" value="1"/>
</dbReference>
<dbReference type="InterPro" id="IPR050712">
    <property type="entry name" value="NAD(P)H-dep_reductase"/>
</dbReference>
<organism evidence="3 4">
    <name type="scientific">Chrysophaeum taylorii</name>
    <dbReference type="NCBI Taxonomy" id="2483200"/>
    <lineage>
        <taxon>Eukaryota</taxon>
        <taxon>Sar</taxon>
        <taxon>Stramenopiles</taxon>
        <taxon>Ochrophyta</taxon>
        <taxon>Pelagophyceae</taxon>
        <taxon>Pelagomonadales</taxon>
        <taxon>Pelagomonadaceae</taxon>
        <taxon>Chrysophaeum</taxon>
    </lineage>
</organism>
<name>A0AAD7UFQ9_9STRA</name>
<proteinExistence type="predicted"/>
<feature type="domain" description="NADPH-dependent FMN reductase-like" evidence="2">
    <location>
        <begin position="1"/>
        <end position="152"/>
    </location>
</feature>
<feature type="region of interest" description="Disordered" evidence="1">
    <location>
        <begin position="188"/>
        <end position="212"/>
    </location>
</feature>
<dbReference type="Gene3D" id="3.40.50.360">
    <property type="match status" value="1"/>
</dbReference>
<evidence type="ECO:0000313" key="3">
    <source>
        <dbReference type="EMBL" id="KAJ8604354.1"/>
    </source>
</evidence>
<keyword evidence="4" id="KW-1185">Reference proteome</keyword>
<evidence type="ECO:0000313" key="4">
    <source>
        <dbReference type="Proteomes" id="UP001230188"/>
    </source>
</evidence>
<dbReference type="PANTHER" id="PTHR30543">
    <property type="entry name" value="CHROMATE REDUCTASE"/>
    <property type="match status" value="1"/>
</dbReference>
<dbReference type="SUPFAM" id="SSF52218">
    <property type="entry name" value="Flavoproteins"/>
    <property type="match status" value="1"/>
</dbReference>
<evidence type="ECO:0000259" key="2">
    <source>
        <dbReference type="Pfam" id="PF03358"/>
    </source>
</evidence>
<sequence length="212" mass="22537">MRVCLVLGSTRSSGPPRPAPLGARVGAFMERAVARRGCEIDVVDPVVEALPLLEKPHFAYGRAPAALDALAARLAAADAYVMVTPEYNHAPGPALLNLVDHFGSSIFSFKSSLIVSYSAGQWGGTRAAHALRPILSELGCLPVSAMVHVPRAQEQFDADGRPASEGWDAYADRGVSQLLWWAAAAKNHRGPEDPFESSPAFRAAPSQRNAPS</sequence>
<dbReference type="AlphaFoldDB" id="A0AAD7UFQ9"/>
<dbReference type="Proteomes" id="UP001230188">
    <property type="component" value="Unassembled WGS sequence"/>
</dbReference>
<dbReference type="GO" id="GO:0016491">
    <property type="term" value="F:oxidoreductase activity"/>
    <property type="evidence" value="ECO:0007669"/>
    <property type="project" value="InterPro"/>
</dbReference>
<dbReference type="GO" id="GO:0005829">
    <property type="term" value="C:cytosol"/>
    <property type="evidence" value="ECO:0007669"/>
    <property type="project" value="TreeGrafter"/>
</dbReference>
<dbReference type="GO" id="GO:0010181">
    <property type="term" value="F:FMN binding"/>
    <property type="evidence" value="ECO:0007669"/>
    <property type="project" value="TreeGrafter"/>
</dbReference>
<dbReference type="Pfam" id="PF03358">
    <property type="entry name" value="FMN_red"/>
    <property type="match status" value="1"/>
</dbReference>
<dbReference type="InterPro" id="IPR029039">
    <property type="entry name" value="Flavoprotein-like_sf"/>
</dbReference>
<evidence type="ECO:0000256" key="1">
    <source>
        <dbReference type="SAM" id="MobiDB-lite"/>
    </source>
</evidence>
<accession>A0AAD7UFQ9</accession>